<feature type="coiled-coil region" evidence="1">
    <location>
        <begin position="56"/>
        <end position="97"/>
    </location>
</feature>
<proteinExistence type="predicted"/>
<evidence type="ECO:0000313" key="4">
    <source>
        <dbReference type="Proteomes" id="UP000837801"/>
    </source>
</evidence>
<dbReference type="OrthoDB" id="4076147at2759"/>
<accession>A0A9P0QLK2</accession>
<gene>
    <name evidence="3" type="ORF">CLIB1423_02S02344</name>
</gene>
<protein>
    <submittedName>
        <fullName evidence="3">Uncharacterized protein</fullName>
    </submittedName>
</protein>
<dbReference type="EMBL" id="CAKXYY010000002">
    <property type="protein sequence ID" value="CAH2350665.1"/>
    <property type="molecule type" value="Genomic_DNA"/>
</dbReference>
<dbReference type="Proteomes" id="UP000837801">
    <property type="component" value="Unassembled WGS sequence"/>
</dbReference>
<keyword evidence="1" id="KW-0175">Coiled coil</keyword>
<feature type="region of interest" description="Disordered" evidence="2">
    <location>
        <begin position="1"/>
        <end position="48"/>
    </location>
</feature>
<evidence type="ECO:0000256" key="2">
    <source>
        <dbReference type="SAM" id="MobiDB-lite"/>
    </source>
</evidence>
<keyword evidence="4" id="KW-1185">Reference proteome</keyword>
<feature type="compositionally biased region" description="Polar residues" evidence="2">
    <location>
        <begin position="1"/>
        <end position="18"/>
    </location>
</feature>
<evidence type="ECO:0000313" key="3">
    <source>
        <dbReference type="EMBL" id="CAH2350665.1"/>
    </source>
</evidence>
<feature type="compositionally biased region" description="Basic and acidic residues" evidence="2">
    <location>
        <begin position="105"/>
        <end position="121"/>
    </location>
</feature>
<reference evidence="3" key="1">
    <citation type="submission" date="2022-03" db="EMBL/GenBank/DDBJ databases">
        <authorList>
            <person name="Legras J.-L."/>
            <person name="Devillers H."/>
            <person name="Grondin C."/>
        </authorList>
    </citation>
    <scope>NUCLEOTIDE SEQUENCE</scope>
    <source>
        <strain evidence="3">CLIB 1423</strain>
    </source>
</reference>
<organism evidence="3 4">
    <name type="scientific">[Candida] railenensis</name>
    <dbReference type="NCBI Taxonomy" id="45579"/>
    <lineage>
        <taxon>Eukaryota</taxon>
        <taxon>Fungi</taxon>
        <taxon>Dikarya</taxon>
        <taxon>Ascomycota</taxon>
        <taxon>Saccharomycotina</taxon>
        <taxon>Pichiomycetes</taxon>
        <taxon>Debaryomycetaceae</taxon>
        <taxon>Kurtzmaniella</taxon>
    </lineage>
</organism>
<sequence>MSNIQDITSLSDILNTSPREPKDEINVPNRSTSPGAGPLESNRDAALNAHTQVEELIALQEEKSALTVNKDDLIKKRESIKDEIEQLRLKTKTLLDQRKHRQAQRKLDMLEEDKSTGKGNEKALPTPVVEVSSEDSDDKDIFRRLNVLPSDNWDDRLKFSKMFYEHISLTNATVQEGDEGTREISFTVRSENFSVFIRIIIQKLDNSLVSISLPNSNELTTISLLSLSFYSVLVKNYIPQRKINLLIYSLNSLAELVSKRLQTMTELVRLYPSIVDTPSPQRGTNSLTFKVNDVSSMVFVWNILLEDSITGEVETELKLLTIKHDPIQSTTSEVGSDVIVHLSNETDVLTAICVYLKNTYQIGMEEVSIGLAK</sequence>
<feature type="region of interest" description="Disordered" evidence="2">
    <location>
        <begin position="98"/>
        <end position="130"/>
    </location>
</feature>
<dbReference type="AlphaFoldDB" id="A0A9P0QLK2"/>
<comment type="caution">
    <text evidence="3">The sequence shown here is derived from an EMBL/GenBank/DDBJ whole genome shotgun (WGS) entry which is preliminary data.</text>
</comment>
<evidence type="ECO:0000256" key="1">
    <source>
        <dbReference type="SAM" id="Coils"/>
    </source>
</evidence>
<name>A0A9P0QLK2_9ASCO</name>